<keyword evidence="5" id="KW-0812">Transmembrane</keyword>
<name>A0A2K3L9M1_TRIPR</name>
<dbReference type="PANTHER" id="PTHR10891">
    <property type="entry name" value="EF-HAND CALCIUM-BINDING DOMAIN CONTAINING PROTEIN"/>
    <property type="match status" value="1"/>
</dbReference>
<keyword evidence="4" id="KW-0106">Calcium</keyword>
<feature type="transmembrane region" description="Helical" evidence="5">
    <location>
        <begin position="20"/>
        <end position="39"/>
    </location>
</feature>
<evidence type="ECO:0000256" key="4">
    <source>
        <dbReference type="ARBA" id="ARBA00022837"/>
    </source>
</evidence>
<dbReference type="Gene3D" id="1.10.238.10">
    <property type="entry name" value="EF-hand"/>
    <property type="match status" value="1"/>
</dbReference>
<dbReference type="PROSITE" id="PS00018">
    <property type="entry name" value="EF_HAND_1"/>
    <property type="match status" value="2"/>
</dbReference>
<feature type="domain" description="EF-hand" evidence="6">
    <location>
        <begin position="117"/>
        <end position="152"/>
    </location>
</feature>
<dbReference type="EMBL" id="ASHM01028692">
    <property type="protein sequence ID" value="PNX75214.1"/>
    <property type="molecule type" value="Genomic_DNA"/>
</dbReference>
<reference evidence="7 8" key="1">
    <citation type="journal article" date="2014" name="Am. J. Bot.">
        <title>Genome assembly and annotation for red clover (Trifolium pratense; Fabaceae).</title>
        <authorList>
            <person name="Istvanek J."/>
            <person name="Jaros M."/>
            <person name="Krenek A."/>
            <person name="Repkova J."/>
        </authorList>
    </citation>
    <scope>NUCLEOTIDE SEQUENCE [LARGE SCALE GENOMIC DNA]</scope>
    <source>
        <strain evidence="8">cv. Tatra</strain>
        <tissue evidence="7">Young leaves</tissue>
    </source>
</reference>
<dbReference type="Proteomes" id="UP000236291">
    <property type="component" value="Unassembled WGS sequence"/>
</dbReference>
<dbReference type="InterPro" id="IPR011992">
    <property type="entry name" value="EF-hand-dom_pair"/>
</dbReference>
<keyword evidence="2" id="KW-0479">Metal-binding</keyword>
<comment type="caution">
    <text evidence="7">The sequence shown here is derived from an EMBL/GenBank/DDBJ whole genome shotgun (WGS) entry which is preliminary data.</text>
</comment>
<comment type="function">
    <text evidence="1">Potential calcium sensor.</text>
</comment>
<sequence>MVFAEETSQSNKNSTSSPLFGFIDLFLYLTFFNKIYIFFSDFFSFLLCHFQYGSSESEVREEKKVTESNESNAGIIERDEVKMVMEKMGFVCNSESEELNEKYGSKELCEVFEENEPSLDEVKQAFDVFDENKDGFIDAMELQRVLVILGLKEGSKFENCQKMIKHFDENHDGRIDFFEFVNIMRNHFC</sequence>
<dbReference type="CDD" id="cd00051">
    <property type="entry name" value="EFh"/>
    <property type="match status" value="1"/>
</dbReference>
<dbReference type="SUPFAM" id="SSF47473">
    <property type="entry name" value="EF-hand"/>
    <property type="match status" value="1"/>
</dbReference>
<dbReference type="FunFam" id="1.10.238.10:FF:000302">
    <property type="entry name" value="Probable calcium-binding protein CML46"/>
    <property type="match status" value="1"/>
</dbReference>
<evidence type="ECO:0000313" key="7">
    <source>
        <dbReference type="EMBL" id="PNX75214.1"/>
    </source>
</evidence>
<proteinExistence type="predicted"/>
<dbReference type="STRING" id="57577.A0A2K3L9M1"/>
<keyword evidence="3" id="KW-0677">Repeat</keyword>
<dbReference type="GO" id="GO:0005509">
    <property type="term" value="F:calcium ion binding"/>
    <property type="evidence" value="ECO:0007669"/>
    <property type="project" value="InterPro"/>
</dbReference>
<organism evidence="7 8">
    <name type="scientific">Trifolium pratense</name>
    <name type="common">Red clover</name>
    <dbReference type="NCBI Taxonomy" id="57577"/>
    <lineage>
        <taxon>Eukaryota</taxon>
        <taxon>Viridiplantae</taxon>
        <taxon>Streptophyta</taxon>
        <taxon>Embryophyta</taxon>
        <taxon>Tracheophyta</taxon>
        <taxon>Spermatophyta</taxon>
        <taxon>Magnoliopsida</taxon>
        <taxon>eudicotyledons</taxon>
        <taxon>Gunneridae</taxon>
        <taxon>Pentapetalae</taxon>
        <taxon>rosids</taxon>
        <taxon>fabids</taxon>
        <taxon>Fabales</taxon>
        <taxon>Fabaceae</taxon>
        <taxon>Papilionoideae</taxon>
        <taxon>50 kb inversion clade</taxon>
        <taxon>NPAAA clade</taxon>
        <taxon>Hologalegina</taxon>
        <taxon>IRL clade</taxon>
        <taxon>Trifolieae</taxon>
        <taxon>Trifolium</taxon>
    </lineage>
</organism>
<evidence type="ECO:0000256" key="1">
    <source>
        <dbReference type="ARBA" id="ARBA00003291"/>
    </source>
</evidence>
<gene>
    <name evidence="7" type="ORF">L195_g031147</name>
</gene>
<protein>
    <submittedName>
        <fullName evidence="7">Putative calcium-binding protein CML45-like</fullName>
    </submittedName>
</protein>
<dbReference type="InterPro" id="IPR039647">
    <property type="entry name" value="EF_hand_pair_protein_CML-like"/>
</dbReference>
<dbReference type="Pfam" id="PF13499">
    <property type="entry name" value="EF-hand_7"/>
    <property type="match status" value="1"/>
</dbReference>
<dbReference type="InterPro" id="IPR002048">
    <property type="entry name" value="EF_hand_dom"/>
</dbReference>
<dbReference type="AlphaFoldDB" id="A0A2K3L9M1"/>
<dbReference type="SMART" id="SM00054">
    <property type="entry name" value="EFh"/>
    <property type="match status" value="2"/>
</dbReference>
<evidence type="ECO:0000259" key="6">
    <source>
        <dbReference type="PROSITE" id="PS50222"/>
    </source>
</evidence>
<accession>A0A2K3L9M1</accession>
<reference evidence="7 8" key="2">
    <citation type="journal article" date="2017" name="Front. Plant Sci.">
        <title>Gene Classification and Mining of Molecular Markers Useful in Red Clover (Trifolium pratense) Breeding.</title>
        <authorList>
            <person name="Istvanek J."/>
            <person name="Dluhosova J."/>
            <person name="Dluhos P."/>
            <person name="Patkova L."/>
            <person name="Nedelnik J."/>
            <person name="Repkova J."/>
        </authorList>
    </citation>
    <scope>NUCLEOTIDE SEQUENCE [LARGE SCALE GENOMIC DNA]</scope>
    <source>
        <strain evidence="8">cv. Tatra</strain>
        <tissue evidence="7">Young leaves</tissue>
    </source>
</reference>
<evidence type="ECO:0000256" key="3">
    <source>
        <dbReference type="ARBA" id="ARBA00022737"/>
    </source>
</evidence>
<dbReference type="InterPro" id="IPR018247">
    <property type="entry name" value="EF_Hand_1_Ca_BS"/>
</dbReference>
<dbReference type="PROSITE" id="PS50222">
    <property type="entry name" value="EF_HAND_2"/>
    <property type="match status" value="2"/>
</dbReference>
<keyword evidence="5" id="KW-1133">Transmembrane helix</keyword>
<evidence type="ECO:0000256" key="5">
    <source>
        <dbReference type="SAM" id="Phobius"/>
    </source>
</evidence>
<evidence type="ECO:0000256" key="2">
    <source>
        <dbReference type="ARBA" id="ARBA00022723"/>
    </source>
</evidence>
<feature type="domain" description="EF-hand" evidence="6">
    <location>
        <begin position="155"/>
        <end position="189"/>
    </location>
</feature>
<keyword evidence="5" id="KW-0472">Membrane</keyword>
<evidence type="ECO:0000313" key="8">
    <source>
        <dbReference type="Proteomes" id="UP000236291"/>
    </source>
</evidence>